<dbReference type="EMBL" id="BAAAZC010000019">
    <property type="protein sequence ID" value="GAA3974497.1"/>
    <property type="molecule type" value="Genomic_DNA"/>
</dbReference>
<organism evidence="1 2">
    <name type="scientific">Mucilaginibacter dorajii</name>
    <dbReference type="NCBI Taxonomy" id="692994"/>
    <lineage>
        <taxon>Bacteria</taxon>
        <taxon>Pseudomonadati</taxon>
        <taxon>Bacteroidota</taxon>
        <taxon>Sphingobacteriia</taxon>
        <taxon>Sphingobacteriales</taxon>
        <taxon>Sphingobacteriaceae</taxon>
        <taxon>Mucilaginibacter</taxon>
    </lineage>
</organism>
<reference evidence="2" key="1">
    <citation type="journal article" date="2019" name="Int. J. Syst. Evol. Microbiol.">
        <title>The Global Catalogue of Microorganisms (GCM) 10K type strain sequencing project: providing services to taxonomists for standard genome sequencing and annotation.</title>
        <authorList>
            <consortium name="The Broad Institute Genomics Platform"/>
            <consortium name="The Broad Institute Genome Sequencing Center for Infectious Disease"/>
            <person name="Wu L."/>
            <person name="Ma J."/>
        </authorList>
    </citation>
    <scope>NUCLEOTIDE SEQUENCE [LARGE SCALE GENOMIC DNA]</scope>
    <source>
        <strain evidence="2">JCM 16601</strain>
    </source>
</reference>
<proteinExistence type="predicted"/>
<sequence>MEYEVHAYLGTVCIGNDLSDKYTVGEKRAILFYLKADEGSSYDEIKAEDMIINLGFVNVEFSKIGKISHEKASVGSNKEYYYDAIEFGSALVLYTDPI</sequence>
<evidence type="ECO:0000313" key="2">
    <source>
        <dbReference type="Proteomes" id="UP001500742"/>
    </source>
</evidence>
<comment type="caution">
    <text evidence="1">The sequence shown here is derived from an EMBL/GenBank/DDBJ whole genome shotgun (WGS) entry which is preliminary data.</text>
</comment>
<dbReference type="Proteomes" id="UP001500742">
    <property type="component" value="Unassembled WGS sequence"/>
</dbReference>
<gene>
    <name evidence="1" type="ORF">GCM10022210_26050</name>
</gene>
<evidence type="ECO:0000313" key="1">
    <source>
        <dbReference type="EMBL" id="GAA3974497.1"/>
    </source>
</evidence>
<name>A0ABP7Q188_9SPHI</name>
<keyword evidence="2" id="KW-1185">Reference proteome</keyword>
<dbReference type="RefSeq" id="WP_259087796.1">
    <property type="nucleotide sequence ID" value="NZ_BAAAZC010000019.1"/>
</dbReference>
<protein>
    <submittedName>
        <fullName evidence="1">Uncharacterized protein</fullName>
    </submittedName>
</protein>
<accession>A0ABP7Q188</accession>